<dbReference type="EMBL" id="CP051774">
    <property type="protein sequence ID" value="QJE98364.1"/>
    <property type="molecule type" value="Genomic_DNA"/>
</dbReference>
<gene>
    <name evidence="1" type="ORF">HHL09_22115</name>
</gene>
<protein>
    <submittedName>
        <fullName evidence="1">Ester cyclase</fullName>
    </submittedName>
</protein>
<dbReference type="AlphaFoldDB" id="A0A858RPC0"/>
<dbReference type="SUPFAM" id="SSF54427">
    <property type="entry name" value="NTF2-like"/>
    <property type="match status" value="1"/>
</dbReference>
<dbReference type="InterPro" id="IPR032710">
    <property type="entry name" value="NTF2-like_dom_sf"/>
</dbReference>
<sequence length="144" mass="16071">MNASLTPADMDRMLDEHFTYEQTDNVEGVLATLAEDATHDIVGYPTGPTLGRDAARRFYEGLFADLAEGEAKSLRRLYGDGFLVDESLWKGTAPGRPFGLEGRNRPLSFRLLHVIEFTKEGLIQKEQVWLDLAAIFQQLPQGDA</sequence>
<accession>A0A858RPC0</accession>
<dbReference type="Gene3D" id="3.10.450.50">
    <property type="match status" value="1"/>
</dbReference>
<name>A0A858RPC0_9BACT</name>
<dbReference type="Proteomes" id="UP000501812">
    <property type="component" value="Chromosome"/>
</dbReference>
<dbReference type="Pfam" id="PF07366">
    <property type="entry name" value="SnoaL"/>
    <property type="match status" value="1"/>
</dbReference>
<evidence type="ECO:0000313" key="1">
    <source>
        <dbReference type="EMBL" id="QJE98364.1"/>
    </source>
</evidence>
<dbReference type="KEGG" id="luo:HHL09_22115"/>
<organism evidence="1 2">
    <name type="scientific">Luteolibacter luteus</name>
    <dbReference type="NCBI Taxonomy" id="2728835"/>
    <lineage>
        <taxon>Bacteria</taxon>
        <taxon>Pseudomonadati</taxon>
        <taxon>Verrucomicrobiota</taxon>
        <taxon>Verrucomicrobiia</taxon>
        <taxon>Verrucomicrobiales</taxon>
        <taxon>Verrucomicrobiaceae</taxon>
        <taxon>Luteolibacter</taxon>
    </lineage>
</organism>
<keyword evidence="2" id="KW-1185">Reference proteome</keyword>
<dbReference type="InterPro" id="IPR009959">
    <property type="entry name" value="Cyclase_SnoaL-like"/>
</dbReference>
<reference evidence="1 2" key="1">
    <citation type="submission" date="2020-04" db="EMBL/GenBank/DDBJ databases">
        <title>Luteolibacter sp. G-1-1-1 isolated from soil.</title>
        <authorList>
            <person name="Dahal R.H."/>
        </authorList>
    </citation>
    <scope>NUCLEOTIDE SEQUENCE [LARGE SCALE GENOMIC DNA]</scope>
    <source>
        <strain evidence="1 2">G-1-1-1</strain>
    </source>
</reference>
<proteinExistence type="predicted"/>
<evidence type="ECO:0000313" key="2">
    <source>
        <dbReference type="Proteomes" id="UP000501812"/>
    </source>
</evidence>
<dbReference type="RefSeq" id="WP_169456846.1">
    <property type="nucleotide sequence ID" value="NZ_CP051774.1"/>
</dbReference>
<dbReference type="GO" id="GO:0030638">
    <property type="term" value="P:polyketide metabolic process"/>
    <property type="evidence" value="ECO:0007669"/>
    <property type="project" value="InterPro"/>
</dbReference>